<proteinExistence type="predicted"/>
<comment type="caution">
    <text evidence="1">The sequence shown here is derived from an EMBL/GenBank/DDBJ whole genome shotgun (WGS) entry which is preliminary data.</text>
</comment>
<dbReference type="InterPro" id="IPR047880">
    <property type="entry name" value="MafI-like"/>
</dbReference>
<reference evidence="1 2" key="1">
    <citation type="submission" date="2020-10" db="EMBL/GenBank/DDBJ databases">
        <title>Sequencing the genomes of 1000 actinobacteria strains.</title>
        <authorList>
            <person name="Klenk H.-P."/>
        </authorList>
    </citation>
    <scope>NUCLEOTIDE SEQUENCE [LARGE SCALE GENOMIC DNA]</scope>
    <source>
        <strain evidence="1 2">DSM 44653</strain>
    </source>
</reference>
<evidence type="ECO:0008006" key="3">
    <source>
        <dbReference type="Google" id="ProtNLM"/>
    </source>
</evidence>
<protein>
    <recommendedName>
        <fullName evidence="3">MafI family immunity protein</fullName>
    </recommendedName>
</protein>
<dbReference type="NCBIfam" id="NF033691">
    <property type="entry name" value="immunity_MafI"/>
    <property type="match status" value="1"/>
</dbReference>
<evidence type="ECO:0000313" key="1">
    <source>
        <dbReference type="EMBL" id="MBE1496346.1"/>
    </source>
</evidence>
<name>A0ABR9HZK2_9PSEU</name>
<dbReference type="EMBL" id="JADBEG010000001">
    <property type="protein sequence ID" value="MBE1496346.1"/>
    <property type="molecule type" value="Genomic_DNA"/>
</dbReference>
<accession>A0ABR9HZK2</accession>
<organism evidence="1 2">
    <name type="scientific">Amycolatopsis lexingtonensis</name>
    <dbReference type="NCBI Taxonomy" id="218822"/>
    <lineage>
        <taxon>Bacteria</taxon>
        <taxon>Bacillati</taxon>
        <taxon>Actinomycetota</taxon>
        <taxon>Actinomycetes</taxon>
        <taxon>Pseudonocardiales</taxon>
        <taxon>Pseudonocardiaceae</taxon>
        <taxon>Amycolatopsis</taxon>
    </lineage>
</organism>
<evidence type="ECO:0000313" key="2">
    <source>
        <dbReference type="Proteomes" id="UP000631670"/>
    </source>
</evidence>
<dbReference type="Proteomes" id="UP000631670">
    <property type="component" value="Unassembled WGS sequence"/>
</dbReference>
<keyword evidence="2" id="KW-1185">Reference proteome</keyword>
<dbReference type="RefSeq" id="WP_211299695.1">
    <property type="nucleotide sequence ID" value="NZ_JADBEG010000001.1"/>
</dbReference>
<gene>
    <name evidence="1" type="ORF">H4696_003446</name>
</gene>
<sequence>MVERYEYVKELVLGLLADSPIVREEVISDVRHLVSAGEEELAFGTLCSWIYEDELRISAQFYEKLRRAASELGENKSIEKLDELLTE</sequence>